<evidence type="ECO:0000313" key="2">
    <source>
        <dbReference type="EMBL" id="OCF33737.1"/>
    </source>
</evidence>
<keyword evidence="3" id="KW-1185">Reference proteome</keyword>
<name>A0A1B9GRW8_9TREE</name>
<dbReference type="AlphaFoldDB" id="A0A1B9GRW8"/>
<dbReference type="GO" id="GO:0006044">
    <property type="term" value="P:N-acetylglucosamine metabolic process"/>
    <property type="evidence" value="ECO:0007669"/>
    <property type="project" value="TreeGrafter"/>
</dbReference>
<feature type="region of interest" description="Disordered" evidence="1">
    <location>
        <begin position="246"/>
        <end position="273"/>
    </location>
</feature>
<evidence type="ECO:0000256" key="1">
    <source>
        <dbReference type="SAM" id="MobiDB-lite"/>
    </source>
</evidence>
<sequence>MAPPLMTEVIYLNDRRYPGPTYHPASEDIAGLPTQEELDAYPRMFTWGELKQTIVDGRLENLMRNKEMQARYNSWTKGIKERFGSTEKYLTQSRLPFPRSSDPHTEPTYDPDALDGGPSSPKARSRPPLPDSSNSPKIDARHAQQSRQSGPRPGTDYLSYDAEEGFDESKYAVLNNDWPYNIPPGVRHFCVWSRVPIAHPSLVDDDPGAWAKIEEEGLGGFTGILPISTPARPSIDPSCLPSIPTQASALSGIDTSSSSHKGSDALGHQGPSSMRHPLGWGAVTLSEFGEQDWYAVDLKFGGPELQKWANRQYEAKGGQEVGKMVKALWDERGWECLWFVNPPRLQSVPGLSHFHVFARRKTPEEIDAGERIWGKSEA</sequence>
<proteinExistence type="predicted"/>
<accession>A0A1B9GRW8</accession>
<feature type="compositionally biased region" description="Polar residues" evidence="1">
    <location>
        <begin position="246"/>
        <end position="260"/>
    </location>
</feature>
<dbReference type="Pfam" id="PF12239">
    <property type="entry name" value="DUF3605"/>
    <property type="match status" value="1"/>
</dbReference>
<dbReference type="GO" id="GO:0005737">
    <property type="term" value="C:cytoplasm"/>
    <property type="evidence" value="ECO:0007669"/>
    <property type="project" value="TreeGrafter"/>
</dbReference>
<feature type="region of interest" description="Disordered" evidence="1">
    <location>
        <begin position="90"/>
        <end position="159"/>
    </location>
</feature>
<dbReference type="PANTHER" id="PTHR35020">
    <property type="entry name" value="N-ACETYLGLUCOSAMINE-INDUCED PROTEIN 1"/>
    <property type="match status" value="1"/>
</dbReference>
<dbReference type="OrthoDB" id="498286at2759"/>
<dbReference type="EMBL" id="KI669503">
    <property type="protein sequence ID" value="OCF33737.1"/>
    <property type="molecule type" value="Genomic_DNA"/>
</dbReference>
<dbReference type="InterPro" id="IPR022036">
    <property type="entry name" value="DUF3605"/>
</dbReference>
<dbReference type="Proteomes" id="UP000092666">
    <property type="component" value="Unassembled WGS sequence"/>
</dbReference>
<gene>
    <name evidence="2" type="ORF">I316_04449</name>
</gene>
<protein>
    <submittedName>
        <fullName evidence="2">Uncharacterized protein</fullName>
    </submittedName>
</protein>
<dbReference type="PANTHER" id="PTHR35020:SF2">
    <property type="entry name" value="N-ACETYLGLUCOSAMINE-INDUCED PROTEIN 1"/>
    <property type="match status" value="1"/>
</dbReference>
<evidence type="ECO:0000313" key="3">
    <source>
        <dbReference type="Proteomes" id="UP000092666"/>
    </source>
</evidence>
<dbReference type="STRING" id="1296120.A0A1B9GRW8"/>
<reference evidence="3" key="2">
    <citation type="submission" date="2013-12" db="EMBL/GenBank/DDBJ databases">
        <title>Evolution of pathogenesis and genome organization in the Tremellales.</title>
        <authorList>
            <person name="Cuomo C."/>
            <person name="Litvintseva A."/>
            <person name="Heitman J."/>
            <person name="Chen Y."/>
            <person name="Sun S."/>
            <person name="Springer D."/>
            <person name="Dromer F."/>
            <person name="Young S."/>
            <person name="Zeng Q."/>
            <person name="Chapman S."/>
            <person name="Gujja S."/>
            <person name="Saif S."/>
            <person name="Birren B."/>
        </authorList>
    </citation>
    <scope>NUCLEOTIDE SEQUENCE [LARGE SCALE GENOMIC DNA]</scope>
    <source>
        <strain evidence="3">BCC8398</strain>
    </source>
</reference>
<reference evidence="2 3" key="1">
    <citation type="submission" date="2013-07" db="EMBL/GenBank/DDBJ databases">
        <title>The Genome Sequence of Cryptococcus heveanensis BCC8398.</title>
        <authorList>
            <consortium name="The Broad Institute Genome Sequencing Platform"/>
            <person name="Cuomo C."/>
            <person name="Litvintseva A."/>
            <person name="Chen Y."/>
            <person name="Heitman J."/>
            <person name="Sun S."/>
            <person name="Springer D."/>
            <person name="Dromer F."/>
            <person name="Young S.K."/>
            <person name="Zeng Q."/>
            <person name="Gargeya S."/>
            <person name="Fitzgerald M."/>
            <person name="Abouelleil A."/>
            <person name="Alvarado L."/>
            <person name="Berlin A.M."/>
            <person name="Chapman S.B."/>
            <person name="Dewar J."/>
            <person name="Goldberg J."/>
            <person name="Griggs A."/>
            <person name="Gujja S."/>
            <person name="Hansen M."/>
            <person name="Howarth C."/>
            <person name="Imamovic A."/>
            <person name="Larimer J."/>
            <person name="McCowan C."/>
            <person name="Murphy C."/>
            <person name="Pearson M."/>
            <person name="Priest M."/>
            <person name="Roberts A."/>
            <person name="Saif S."/>
            <person name="Shea T."/>
            <person name="Sykes S."/>
            <person name="Wortman J."/>
            <person name="Nusbaum C."/>
            <person name="Birren B."/>
        </authorList>
    </citation>
    <scope>NUCLEOTIDE SEQUENCE [LARGE SCALE GENOMIC DNA]</scope>
    <source>
        <strain evidence="2 3">BCC8398</strain>
    </source>
</reference>
<organism evidence="2 3">
    <name type="scientific">Kwoniella heveanensis BCC8398</name>
    <dbReference type="NCBI Taxonomy" id="1296120"/>
    <lineage>
        <taxon>Eukaryota</taxon>
        <taxon>Fungi</taxon>
        <taxon>Dikarya</taxon>
        <taxon>Basidiomycota</taxon>
        <taxon>Agaricomycotina</taxon>
        <taxon>Tremellomycetes</taxon>
        <taxon>Tremellales</taxon>
        <taxon>Cryptococcaceae</taxon>
        <taxon>Kwoniella</taxon>
    </lineage>
</organism>